<dbReference type="Proteomes" id="UP000226192">
    <property type="component" value="Unassembled WGS sequence"/>
</dbReference>
<feature type="transmembrane region" description="Helical" evidence="3">
    <location>
        <begin position="214"/>
        <end position="236"/>
    </location>
</feature>
<feature type="region of interest" description="Disordered" evidence="2">
    <location>
        <begin position="1"/>
        <end position="119"/>
    </location>
</feature>
<feature type="compositionally biased region" description="Polar residues" evidence="2">
    <location>
        <begin position="930"/>
        <end position="945"/>
    </location>
</feature>
<accession>A0A2C5Y8F2</accession>
<reference evidence="4 5" key="1">
    <citation type="submission" date="2017-06" db="EMBL/GenBank/DDBJ databases">
        <title>Ant-infecting Ophiocordyceps genomes reveal a high diversity of potential behavioral manipulation genes and a possible major role for enterotoxins.</title>
        <authorList>
            <person name="De Bekker C."/>
            <person name="Evans H.C."/>
            <person name="Brachmann A."/>
            <person name="Hughes D.P."/>
        </authorList>
    </citation>
    <scope>NUCLEOTIDE SEQUENCE [LARGE SCALE GENOMIC DNA]</scope>
    <source>
        <strain evidence="4 5">Map64</strain>
    </source>
</reference>
<evidence type="ECO:0000313" key="5">
    <source>
        <dbReference type="Proteomes" id="UP000226192"/>
    </source>
</evidence>
<dbReference type="OrthoDB" id="4158994at2759"/>
<proteinExistence type="predicted"/>
<gene>
    <name evidence="4" type="ORF">CDD81_6212</name>
</gene>
<feature type="region of interest" description="Disordered" evidence="2">
    <location>
        <begin position="403"/>
        <end position="426"/>
    </location>
</feature>
<feature type="compositionally biased region" description="Low complexity" evidence="2">
    <location>
        <begin position="404"/>
        <end position="418"/>
    </location>
</feature>
<feature type="compositionally biased region" description="Basic and acidic residues" evidence="2">
    <location>
        <begin position="17"/>
        <end position="26"/>
    </location>
</feature>
<feature type="compositionally biased region" description="Polar residues" evidence="2">
    <location>
        <begin position="667"/>
        <end position="676"/>
    </location>
</feature>
<feature type="region of interest" description="Disordered" evidence="2">
    <location>
        <begin position="664"/>
        <end position="695"/>
    </location>
</feature>
<dbReference type="AlphaFoldDB" id="A0A2C5Y8F2"/>
<sequence>MPRASGSGKRQQGAGTGHRDSPRHDNGPLGHGKRVSARKSHSSLGGSARSPDDGAGHAGPSSSPPPLASPAAATAASLHHVASRNRSDDTLASSLEHSRSANAPRRSSLGTHSESSSESGFSFAIVDGGHRHIDISAVKHTDIHQDAGPLDFAAAVVRSLPVQDTLAILIILTHIPYMLLTFVYVLFTAITFVPPVATRAGWNLNIGDIFDSNAHTPSLATVFCMDFFFFLVWVFLWPPLQDFVLEFAKPTIAVTVGGGATAKHGASKGATACLAWLSVCKLIRSSTKYWGRLARHLCDALHIPPALRFSFADSPPPVTASYDRRSTLGWIQSLFAIHILTQGIIRYIREWYLRRERANATARASDPEIAKPPVHAAAAAASGNLAVTNTIDISQHNPILTVQASESSPSSSSSSPAAGLAKKRRKQSAQVRMNQPLWAALASTKIAFMKEMELSEWSSPLLGPDKRDIHNSGEALVLERKPRQIWISYIGCDQVCFGTSPFSEADEEACEHLPANGHALKPAGVDTSKPFYVRINNAFWQPTRIYPINVEPSDDDSNEERLRWTGDIYGLRPSSKYVCEFVDSLSDKVIFATNIRTVPEPLQERESASPAVAPDEQTMSPDSPTTTLRTSIVAAEARLVDEKNRLKTLRKECKLRTNTLKRENELADNQLQSAGNSDDKYRQKIRQQETQRLQADRDVERLSQLIEKSDASPELIERRRQTERAYTADKKIFDAAQKELKDYKLQLENEVKTKEVEKSNLNTRRNKTATRIAKVENELANITDANNRGLDEEERRTQSRTAWLEYVSGIETNYVERLEQTRSVNCNKRDRLYALQGQLRAFHNYCSMTNGIGVEVGSAALLSDTSHGAFQQASPWNAPPTTPAHYLPNPVWGTSANDGRSSVMAPVRPAGMGTWKAAPAEPRFPRTRGRSSSMLSDVSGFTQASDEACKSPATRPPHRPLLALVERNGGSGSGGSADSGSLEDVASPT</sequence>
<feature type="compositionally biased region" description="Basic residues" evidence="2">
    <location>
        <begin position="31"/>
        <end position="41"/>
    </location>
</feature>
<name>A0A2C5Y8F2_9HYPO</name>
<comment type="caution">
    <text evidence="4">The sequence shown here is derived from an EMBL/GenBank/DDBJ whole genome shotgun (WGS) entry which is preliminary data.</text>
</comment>
<feature type="compositionally biased region" description="Basic and acidic residues" evidence="2">
    <location>
        <begin position="677"/>
        <end position="695"/>
    </location>
</feature>
<evidence type="ECO:0008006" key="6">
    <source>
        <dbReference type="Google" id="ProtNLM"/>
    </source>
</evidence>
<keyword evidence="3" id="KW-0812">Transmembrane</keyword>
<organism evidence="4 5">
    <name type="scientific">Ophiocordyceps australis</name>
    <dbReference type="NCBI Taxonomy" id="1399860"/>
    <lineage>
        <taxon>Eukaryota</taxon>
        <taxon>Fungi</taxon>
        <taxon>Dikarya</taxon>
        <taxon>Ascomycota</taxon>
        <taxon>Pezizomycotina</taxon>
        <taxon>Sordariomycetes</taxon>
        <taxon>Hypocreomycetidae</taxon>
        <taxon>Hypocreales</taxon>
        <taxon>Ophiocordycipitaceae</taxon>
        <taxon>Ophiocordyceps</taxon>
    </lineage>
</organism>
<keyword evidence="3" id="KW-0472">Membrane</keyword>
<evidence type="ECO:0000256" key="2">
    <source>
        <dbReference type="SAM" id="MobiDB-lite"/>
    </source>
</evidence>
<feature type="compositionally biased region" description="Low complexity" evidence="2">
    <location>
        <begin position="69"/>
        <end position="80"/>
    </location>
</feature>
<keyword evidence="3" id="KW-1133">Transmembrane helix</keyword>
<evidence type="ECO:0000313" key="4">
    <source>
        <dbReference type="EMBL" id="PHH63161.1"/>
    </source>
</evidence>
<feature type="transmembrane region" description="Helical" evidence="3">
    <location>
        <begin position="166"/>
        <end position="193"/>
    </location>
</feature>
<feature type="compositionally biased region" description="Low complexity" evidence="2">
    <location>
        <begin position="107"/>
        <end position="119"/>
    </location>
</feature>
<feature type="coiled-coil region" evidence="1">
    <location>
        <begin position="733"/>
        <end position="792"/>
    </location>
</feature>
<keyword evidence="1" id="KW-0175">Coiled coil</keyword>
<dbReference type="STRING" id="1399860.A0A2C5Y8F2"/>
<feature type="compositionally biased region" description="Polar residues" evidence="2">
    <location>
        <begin position="617"/>
        <end position="626"/>
    </location>
</feature>
<feature type="region of interest" description="Disordered" evidence="2">
    <location>
        <begin position="602"/>
        <end position="626"/>
    </location>
</feature>
<dbReference type="EMBL" id="NJET01000055">
    <property type="protein sequence ID" value="PHH63161.1"/>
    <property type="molecule type" value="Genomic_DNA"/>
</dbReference>
<evidence type="ECO:0000256" key="1">
    <source>
        <dbReference type="SAM" id="Coils"/>
    </source>
</evidence>
<protein>
    <recommendedName>
        <fullName evidence="6">Ubiquitination network signaling protein</fullName>
    </recommendedName>
</protein>
<keyword evidence="5" id="KW-1185">Reference proteome</keyword>
<feature type="region of interest" description="Disordered" evidence="2">
    <location>
        <begin position="913"/>
        <end position="989"/>
    </location>
</feature>
<evidence type="ECO:0000256" key="3">
    <source>
        <dbReference type="SAM" id="Phobius"/>
    </source>
</evidence>